<evidence type="ECO:0000256" key="1">
    <source>
        <dbReference type="SAM" id="MobiDB-lite"/>
    </source>
</evidence>
<accession>A0A6G4UX37</accession>
<proteinExistence type="predicted"/>
<dbReference type="EMBL" id="JAAKZY010000002">
    <property type="protein sequence ID" value="NGO06338.1"/>
    <property type="molecule type" value="Genomic_DNA"/>
</dbReference>
<evidence type="ECO:0000313" key="3">
    <source>
        <dbReference type="Proteomes" id="UP000472335"/>
    </source>
</evidence>
<organism evidence="2 3">
    <name type="scientific">Streptomyces scabichelini</name>
    <dbReference type="NCBI Taxonomy" id="2711217"/>
    <lineage>
        <taxon>Bacteria</taxon>
        <taxon>Bacillati</taxon>
        <taxon>Actinomycetota</taxon>
        <taxon>Actinomycetes</taxon>
        <taxon>Kitasatosporales</taxon>
        <taxon>Streptomycetaceae</taxon>
        <taxon>Streptomyces</taxon>
    </lineage>
</organism>
<comment type="caution">
    <text evidence="2">The sequence shown here is derived from an EMBL/GenBank/DDBJ whole genome shotgun (WGS) entry which is preliminary data.</text>
</comment>
<feature type="region of interest" description="Disordered" evidence="1">
    <location>
        <begin position="162"/>
        <end position="186"/>
    </location>
</feature>
<reference evidence="2 3" key="1">
    <citation type="submission" date="2020-02" db="EMBL/GenBank/DDBJ databases">
        <title>Whole-genome analyses of novel actinobacteria.</title>
        <authorList>
            <person name="Sahin N."/>
            <person name="Gencbay T."/>
        </authorList>
    </citation>
    <scope>NUCLEOTIDE SEQUENCE [LARGE SCALE GENOMIC DNA]</scope>
    <source>
        <strain evidence="2 3">HC44</strain>
    </source>
</reference>
<gene>
    <name evidence="2" type="ORF">G5C60_01225</name>
</gene>
<dbReference type="RefSeq" id="WP_165254251.1">
    <property type="nucleotide sequence ID" value="NZ_JAAKZY010000002.1"/>
</dbReference>
<keyword evidence="3" id="KW-1185">Reference proteome</keyword>
<protein>
    <submittedName>
        <fullName evidence="2">Uncharacterized protein</fullName>
    </submittedName>
</protein>
<dbReference type="AlphaFoldDB" id="A0A6G4UX37"/>
<evidence type="ECO:0000313" key="2">
    <source>
        <dbReference type="EMBL" id="NGO06338.1"/>
    </source>
</evidence>
<dbReference type="Proteomes" id="UP000472335">
    <property type="component" value="Unassembled WGS sequence"/>
</dbReference>
<sequence>MQDSTASAVGIDVGGTRTRLSAAAAAWSAALTGEALPWGTHPDTVAVGGHARETRLPSTAARSRSAAGVRCPAARKVRRDWCATPRRSVRGPLARWAARDRGDPPDVLAGRPTAAYAVPEVPSPGAALESATDVRAEWGRHAPAVTDVPAEWRRHAPAMFAVAEDGSPLARPEPLRRRGRSSEAVF</sequence>
<name>A0A6G4UX37_9ACTN</name>